<accession>A0AAW1GRG2</accession>
<feature type="domain" description="DUF569" evidence="1">
    <location>
        <begin position="8"/>
        <end position="69"/>
    </location>
</feature>
<sequence length="225" mass="25863">MESLRNKKKLAVELKDRLGHYLVACDDRRSVKGEENPTRRETAQWIIKGEDPEKLVLLMSIYGKYLAMEGNTRKMIQVEDGEKGCNRRFRLEKTREGFPKVFLRPSIPQLDYYLMTRFDGSLKWNNIGRDKRLIAEALASWTLEIVHKPKPFIKEEEEEEDDDEKRGIVVQIGQLVNYNGWSRESSSSYVNSGKNVNHGNGNQINGGVDIRTVHGGQIVNVVKKT</sequence>
<proteinExistence type="predicted"/>
<dbReference type="Gene3D" id="2.80.10.50">
    <property type="match status" value="1"/>
</dbReference>
<dbReference type="EMBL" id="JBDFQZ010000014">
    <property type="protein sequence ID" value="KAK9667337.1"/>
    <property type="molecule type" value="Genomic_DNA"/>
</dbReference>
<protein>
    <recommendedName>
        <fullName evidence="1">DUF569 domain-containing protein</fullName>
    </recommendedName>
</protein>
<comment type="caution">
    <text evidence="2">The sequence shown here is derived from an EMBL/GenBank/DDBJ whole genome shotgun (WGS) entry which is preliminary data.</text>
</comment>
<dbReference type="Proteomes" id="UP001443914">
    <property type="component" value="Unassembled WGS sequence"/>
</dbReference>
<dbReference type="InterPro" id="IPR007679">
    <property type="entry name" value="DUF569"/>
</dbReference>
<evidence type="ECO:0000313" key="2">
    <source>
        <dbReference type="EMBL" id="KAK9667337.1"/>
    </source>
</evidence>
<keyword evidence="3" id="KW-1185">Reference proteome</keyword>
<dbReference type="Pfam" id="PF04601">
    <property type="entry name" value="DUF569"/>
    <property type="match status" value="1"/>
</dbReference>
<gene>
    <name evidence="2" type="ORF">RND81_14G249300</name>
</gene>
<dbReference type="AlphaFoldDB" id="A0AAW1GRG2"/>
<evidence type="ECO:0000259" key="1">
    <source>
        <dbReference type="Pfam" id="PF04601"/>
    </source>
</evidence>
<name>A0AAW1GRG2_SAPOF</name>
<dbReference type="InterPro" id="IPR008999">
    <property type="entry name" value="Actin-crosslinking"/>
</dbReference>
<organism evidence="2 3">
    <name type="scientific">Saponaria officinalis</name>
    <name type="common">Common soapwort</name>
    <name type="synonym">Lychnis saponaria</name>
    <dbReference type="NCBI Taxonomy" id="3572"/>
    <lineage>
        <taxon>Eukaryota</taxon>
        <taxon>Viridiplantae</taxon>
        <taxon>Streptophyta</taxon>
        <taxon>Embryophyta</taxon>
        <taxon>Tracheophyta</taxon>
        <taxon>Spermatophyta</taxon>
        <taxon>Magnoliopsida</taxon>
        <taxon>eudicotyledons</taxon>
        <taxon>Gunneridae</taxon>
        <taxon>Pentapetalae</taxon>
        <taxon>Caryophyllales</taxon>
        <taxon>Caryophyllaceae</taxon>
        <taxon>Caryophylleae</taxon>
        <taxon>Saponaria</taxon>
    </lineage>
</organism>
<dbReference type="SUPFAM" id="SSF50405">
    <property type="entry name" value="Actin-crosslinking proteins"/>
    <property type="match status" value="1"/>
</dbReference>
<evidence type="ECO:0000313" key="3">
    <source>
        <dbReference type="Proteomes" id="UP001443914"/>
    </source>
</evidence>
<reference evidence="2" key="1">
    <citation type="submission" date="2024-03" db="EMBL/GenBank/DDBJ databases">
        <title>WGS assembly of Saponaria officinalis var. Norfolk2.</title>
        <authorList>
            <person name="Jenkins J."/>
            <person name="Shu S."/>
            <person name="Grimwood J."/>
            <person name="Barry K."/>
            <person name="Goodstein D."/>
            <person name="Schmutz J."/>
            <person name="Leebens-Mack J."/>
            <person name="Osbourn A."/>
        </authorList>
    </citation>
    <scope>NUCLEOTIDE SEQUENCE [LARGE SCALE GENOMIC DNA]</scope>
    <source>
        <strain evidence="2">JIC</strain>
    </source>
</reference>